<evidence type="ECO:0000256" key="5">
    <source>
        <dbReference type="ARBA" id="ARBA00023242"/>
    </source>
</evidence>
<accession>A0A3M7MHA5</accession>
<keyword evidence="2" id="KW-0479">Metal-binding</keyword>
<dbReference type="Pfam" id="PF07967">
    <property type="entry name" value="zf-C3HC"/>
    <property type="match status" value="1"/>
</dbReference>
<feature type="region of interest" description="Disordered" evidence="6">
    <location>
        <begin position="46"/>
        <end position="82"/>
    </location>
</feature>
<evidence type="ECO:0000256" key="6">
    <source>
        <dbReference type="SAM" id="MobiDB-lite"/>
    </source>
</evidence>
<dbReference type="PANTHER" id="PTHR15835">
    <property type="entry name" value="NUCLEAR-INTERACTING PARTNER OF ALK"/>
    <property type="match status" value="1"/>
</dbReference>
<protein>
    <submittedName>
        <fullName evidence="9">C3hc zinc finger domain-containing</fullName>
    </submittedName>
</protein>
<dbReference type="Proteomes" id="UP000265663">
    <property type="component" value="Unassembled WGS sequence"/>
</dbReference>
<keyword evidence="10" id="KW-1185">Reference proteome</keyword>
<dbReference type="Pfam" id="PF08600">
    <property type="entry name" value="NuBaID_C"/>
    <property type="match status" value="1"/>
</dbReference>
<evidence type="ECO:0000313" key="10">
    <source>
        <dbReference type="Proteomes" id="UP000265663"/>
    </source>
</evidence>
<keyword evidence="5" id="KW-0539">Nucleus</keyword>
<dbReference type="GO" id="GO:0005634">
    <property type="term" value="C:nucleus"/>
    <property type="evidence" value="ECO:0007669"/>
    <property type="project" value="UniProtKB-SubCell"/>
</dbReference>
<dbReference type="GO" id="GO:0008270">
    <property type="term" value="F:zinc ion binding"/>
    <property type="evidence" value="ECO:0007669"/>
    <property type="project" value="UniProtKB-KW"/>
</dbReference>
<evidence type="ECO:0000256" key="3">
    <source>
        <dbReference type="ARBA" id="ARBA00022771"/>
    </source>
</evidence>
<proteinExistence type="predicted"/>
<evidence type="ECO:0000256" key="1">
    <source>
        <dbReference type="ARBA" id="ARBA00004123"/>
    </source>
</evidence>
<feature type="region of interest" description="Disordered" evidence="6">
    <location>
        <begin position="416"/>
        <end position="517"/>
    </location>
</feature>
<keyword evidence="3" id="KW-0863">Zinc-finger</keyword>
<evidence type="ECO:0000256" key="4">
    <source>
        <dbReference type="ARBA" id="ARBA00022833"/>
    </source>
</evidence>
<evidence type="ECO:0000313" key="9">
    <source>
        <dbReference type="EMBL" id="RMZ73822.1"/>
    </source>
</evidence>
<sequence>MTTTEQQPALATTKRKFNRLLDSLTASASASTTSLANSLQVSNASSESISLHGSPEQPNKRPRSAGLSPNVNMDRQRNISEGQERIRLLKEQLLTPRREGTVRVVGKTVNTPKVSTTPKAVTPRKAPNFQPYSQDQFLERLKTFADVRKWTTKPDAISEVEWAKRGWSCDIWNTVACKNGCENRVAVKLRPKRKDKDGRDVEMSEDVAFDIDEALVDRYKELIVEGHSNDCLWRKRACQEDIYHIPIASRTKSMAELLDRYRCLRSIASDLPLLEHMTYPDPSIRHIISRLPSSFFTSTPDTPPPTSPTDIVAFAFAIFGWTGVKESRISLAVCNHCFQRLGLWLSTDARLKEMSKKLDVPLETLRLNLLESHREHCPWKNVSVQGNSPDSPIANMAAWQTLEFMLLGNVKHRENAFSTTPRKQQQDTPKKSHHTRNTDSVDIGSDIEYPRGSLDSVDRPTGYNDDEESGGLREKWSKLKAKLKRSASKKSLKSMKSSKSVKSGKSVATKAGDKEKS</sequence>
<gene>
    <name evidence="9" type="ORF">GMOD_00004618</name>
</gene>
<dbReference type="InterPro" id="IPR013909">
    <property type="entry name" value="NuBaID_C"/>
</dbReference>
<dbReference type="InterPro" id="IPR012935">
    <property type="entry name" value="NuBaID_N"/>
</dbReference>
<feature type="domain" description="NuBaID C-terminal" evidence="8">
    <location>
        <begin position="313"/>
        <end position="402"/>
    </location>
</feature>
<reference evidence="9 10" key="1">
    <citation type="journal article" date="2014" name="PLoS ONE">
        <title>De novo Genome Assembly of the Fungal Plant Pathogen Pyrenophora semeniperda.</title>
        <authorList>
            <person name="Soliai M.M."/>
            <person name="Meyer S.E."/>
            <person name="Udall J.A."/>
            <person name="Elzinga D.E."/>
            <person name="Hermansen R.A."/>
            <person name="Bodily P.M."/>
            <person name="Hart A.A."/>
            <person name="Coleman C.E."/>
        </authorList>
    </citation>
    <scope>NUCLEOTIDE SEQUENCE [LARGE SCALE GENOMIC DNA]</scope>
    <source>
        <strain evidence="9 10">CCB06</strain>
        <tissue evidence="9">Mycelium</tissue>
    </source>
</reference>
<keyword evidence="4" id="KW-0862">Zinc</keyword>
<comment type="subcellular location">
    <subcellularLocation>
        <location evidence="1">Nucleus</location>
    </subcellularLocation>
</comment>
<dbReference type="AlphaFoldDB" id="A0A3M7MHA5"/>
<feature type="compositionally biased region" description="Basic residues" evidence="6">
    <location>
        <begin position="478"/>
        <end position="493"/>
    </location>
</feature>
<name>A0A3M7MHA5_9PLEO</name>
<organism evidence="9 10">
    <name type="scientific">Pyrenophora seminiperda CCB06</name>
    <dbReference type="NCBI Taxonomy" id="1302712"/>
    <lineage>
        <taxon>Eukaryota</taxon>
        <taxon>Fungi</taxon>
        <taxon>Dikarya</taxon>
        <taxon>Ascomycota</taxon>
        <taxon>Pezizomycotina</taxon>
        <taxon>Dothideomycetes</taxon>
        <taxon>Pleosporomycetidae</taxon>
        <taxon>Pleosporales</taxon>
        <taxon>Pleosporineae</taxon>
        <taxon>Pleosporaceae</taxon>
        <taxon>Pyrenophora</taxon>
    </lineage>
</organism>
<dbReference type="OrthoDB" id="2592092at2759"/>
<evidence type="ECO:0000259" key="8">
    <source>
        <dbReference type="Pfam" id="PF08600"/>
    </source>
</evidence>
<evidence type="ECO:0000256" key="2">
    <source>
        <dbReference type="ARBA" id="ARBA00022723"/>
    </source>
</evidence>
<feature type="compositionally biased region" description="Low complexity" evidence="6">
    <location>
        <begin position="494"/>
        <end position="510"/>
    </location>
</feature>
<dbReference type="PANTHER" id="PTHR15835:SF6">
    <property type="entry name" value="ZINC FINGER C3HC-TYPE PROTEIN 1"/>
    <property type="match status" value="1"/>
</dbReference>
<feature type="domain" description="C3HC-type" evidence="7">
    <location>
        <begin position="131"/>
        <end position="274"/>
    </location>
</feature>
<dbReference type="EMBL" id="KE747843">
    <property type="protein sequence ID" value="RMZ73822.1"/>
    <property type="molecule type" value="Genomic_DNA"/>
</dbReference>
<evidence type="ECO:0000259" key="7">
    <source>
        <dbReference type="Pfam" id="PF07967"/>
    </source>
</evidence>